<dbReference type="Pfam" id="PF10555">
    <property type="entry name" value="MraY_sig1"/>
    <property type="match status" value="1"/>
</dbReference>
<dbReference type="PANTHER" id="PTHR22926">
    <property type="entry name" value="PHOSPHO-N-ACETYLMURAMOYL-PENTAPEPTIDE-TRANSFERASE"/>
    <property type="match status" value="1"/>
</dbReference>
<evidence type="ECO:0000256" key="13">
    <source>
        <dbReference type="NCBIfam" id="TIGR00445"/>
    </source>
</evidence>
<keyword evidence="7 12" id="KW-0573">Peptidoglycan synthesis</keyword>
<evidence type="ECO:0000256" key="1">
    <source>
        <dbReference type="ARBA" id="ARBA00004141"/>
    </source>
</evidence>
<dbReference type="PANTHER" id="PTHR22926:SF5">
    <property type="entry name" value="PHOSPHO-N-ACETYLMURAMOYL-PENTAPEPTIDE-TRANSFERASE HOMOLOG"/>
    <property type="match status" value="1"/>
</dbReference>
<proteinExistence type="inferred from homology"/>
<evidence type="ECO:0000256" key="12">
    <source>
        <dbReference type="HAMAP-Rule" id="MF_00038"/>
    </source>
</evidence>
<keyword evidence="4 12" id="KW-0808">Transferase</keyword>
<feature type="transmembrane region" description="Helical" evidence="12">
    <location>
        <begin position="171"/>
        <end position="192"/>
    </location>
</feature>
<dbReference type="InterPro" id="IPR003524">
    <property type="entry name" value="PNAcMuramoyl-5peptid_Trfase"/>
</dbReference>
<comment type="similarity">
    <text evidence="2 12">Belongs to the glycosyltransferase 4 family. MraY subfamily.</text>
</comment>
<dbReference type="Pfam" id="PF00953">
    <property type="entry name" value="Glycos_transf_4"/>
    <property type="match status" value="1"/>
</dbReference>
<comment type="subcellular location">
    <subcellularLocation>
        <location evidence="12">Cell membrane</location>
        <topology evidence="12">Multi-pass membrane protein</topology>
    </subcellularLocation>
    <subcellularLocation>
        <location evidence="1">Membrane</location>
        <topology evidence="1">Multi-pass membrane protein</topology>
    </subcellularLocation>
</comment>
<feature type="transmembrane region" description="Helical" evidence="12">
    <location>
        <begin position="338"/>
        <end position="357"/>
    </location>
</feature>
<comment type="pathway">
    <text evidence="12">Cell wall biogenesis; peptidoglycan biosynthesis.</text>
</comment>
<dbReference type="Proteomes" id="UP001054801">
    <property type="component" value="Chromosome"/>
</dbReference>
<comment type="function">
    <text evidence="12">Catalyzes the initial step of the lipid cycle reactions in the biosynthesis of the cell wall peptidoglycan: transfers peptidoglycan precursor phospho-MurNAc-pentapeptide from UDP-MurNAc-pentapeptide onto the lipid carrier undecaprenyl phosphate, yielding undecaprenyl-pyrophosphoryl-MurNAc-pentapeptide, known as lipid I.</text>
</comment>
<dbReference type="PROSITE" id="PS01347">
    <property type="entry name" value="MRAY_1"/>
    <property type="match status" value="1"/>
</dbReference>
<evidence type="ECO:0000256" key="11">
    <source>
        <dbReference type="ARBA" id="ARBA00023316"/>
    </source>
</evidence>
<keyword evidence="12" id="KW-1003">Cell membrane</keyword>
<sequence>MLVWLFDFLSDFYSGFGVFHYLTLRSILGLLTALFIALWTGPSMIRALTRLKIGQYIREDGPQHQMKAGTPTMGGVMIILAIAVATLLWADLSNRYVWVVLFVTLGFGLVGGLDDYIKLKKRRNMGLTARQKYVGLSLIGFAGAFYLFFSATSPVETTFFLPVFKDAYWQMGWLFIPWAYLVVVGSSNAVNLTDGLDGLAIMPTIMVAGGLAIFAYVSGHATISQYLGVPRIPGAGELVVFCAAIFGAGLGFLWFNTYPAQVFMGDVGALALGAALGIVAVVVRQEIVLAIMGGIFVLETLSVIMQVGYFKATGGKRIFRMAPLHHHYEKKGWPEPRVIVRFWIVTVILVMIGLATLKIR</sequence>
<dbReference type="CDD" id="cd06852">
    <property type="entry name" value="GT_MraY"/>
    <property type="match status" value="1"/>
</dbReference>
<evidence type="ECO:0000256" key="3">
    <source>
        <dbReference type="ARBA" id="ARBA00022618"/>
    </source>
</evidence>
<dbReference type="EC" id="2.7.8.13" evidence="12 13"/>
<gene>
    <name evidence="12 14" type="primary">mraY</name>
    <name evidence="14" type="ORF">L2Y54_09070</name>
</gene>
<evidence type="ECO:0000256" key="6">
    <source>
        <dbReference type="ARBA" id="ARBA00022960"/>
    </source>
</evidence>
<evidence type="ECO:0000313" key="15">
    <source>
        <dbReference type="Proteomes" id="UP001054801"/>
    </source>
</evidence>
<evidence type="ECO:0000256" key="4">
    <source>
        <dbReference type="ARBA" id="ARBA00022679"/>
    </source>
</evidence>
<dbReference type="PROSITE" id="PS01348">
    <property type="entry name" value="MRAY_2"/>
    <property type="match status" value="1"/>
</dbReference>
<evidence type="ECO:0000256" key="7">
    <source>
        <dbReference type="ARBA" id="ARBA00022984"/>
    </source>
</evidence>
<comment type="catalytic activity">
    <reaction evidence="12">
        <text>UDP-N-acetyl-alpha-D-muramoyl-L-alanyl-gamma-D-glutamyl-meso-2,6-diaminopimeloyl-D-alanyl-D-alanine + di-trans,octa-cis-undecaprenyl phosphate = di-trans,octa-cis-undecaprenyl diphospho-N-acetyl-alpha-D-muramoyl-L-alanyl-D-glutamyl-meso-2,6-diaminopimeloyl-D-alanyl-D-alanine + UMP</text>
        <dbReference type="Rhea" id="RHEA:28386"/>
        <dbReference type="ChEBI" id="CHEBI:57865"/>
        <dbReference type="ChEBI" id="CHEBI:60392"/>
        <dbReference type="ChEBI" id="CHEBI:61386"/>
        <dbReference type="ChEBI" id="CHEBI:61387"/>
        <dbReference type="EC" id="2.7.8.13"/>
    </reaction>
</comment>
<evidence type="ECO:0000256" key="8">
    <source>
        <dbReference type="ARBA" id="ARBA00022989"/>
    </source>
</evidence>
<evidence type="ECO:0000256" key="5">
    <source>
        <dbReference type="ARBA" id="ARBA00022692"/>
    </source>
</evidence>
<dbReference type="NCBIfam" id="TIGR00445">
    <property type="entry name" value="mraY"/>
    <property type="match status" value="1"/>
</dbReference>
<feature type="transmembrane region" description="Helical" evidence="12">
    <location>
        <begin position="238"/>
        <end position="255"/>
    </location>
</feature>
<feature type="transmembrane region" description="Helical" evidence="12">
    <location>
        <begin position="262"/>
        <end position="283"/>
    </location>
</feature>
<organism evidence="14 15">
    <name type="scientific">Thiothrix winogradskyi</name>
    <dbReference type="NCBI Taxonomy" id="96472"/>
    <lineage>
        <taxon>Bacteria</taxon>
        <taxon>Pseudomonadati</taxon>
        <taxon>Pseudomonadota</taxon>
        <taxon>Gammaproteobacteria</taxon>
        <taxon>Thiotrichales</taxon>
        <taxon>Thiotrichaceae</taxon>
        <taxon>Thiothrix</taxon>
    </lineage>
</organism>
<dbReference type="GO" id="GO:0016740">
    <property type="term" value="F:transferase activity"/>
    <property type="evidence" value="ECO:0007669"/>
    <property type="project" value="UniProtKB-KW"/>
</dbReference>
<keyword evidence="12" id="KW-0460">Magnesium</keyword>
<keyword evidence="6 12" id="KW-0133">Cell shape</keyword>
<evidence type="ECO:0000256" key="9">
    <source>
        <dbReference type="ARBA" id="ARBA00023136"/>
    </source>
</evidence>
<protein>
    <recommendedName>
        <fullName evidence="12 13">Phospho-N-acetylmuramoyl-pentapeptide-transferase</fullName>
        <ecNumber evidence="12 13">2.7.8.13</ecNumber>
    </recommendedName>
    <alternativeName>
        <fullName evidence="12">UDP-MurNAc-pentapeptide phosphotransferase</fullName>
    </alternativeName>
</protein>
<evidence type="ECO:0000256" key="2">
    <source>
        <dbReference type="ARBA" id="ARBA00005583"/>
    </source>
</evidence>
<keyword evidence="15" id="KW-1185">Reference proteome</keyword>
<dbReference type="RefSeq" id="WP_236501521.1">
    <property type="nucleotide sequence ID" value="NZ_CP091244.1"/>
</dbReference>
<reference evidence="14" key="1">
    <citation type="journal article" date="2022" name="Microorganisms">
        <title>Two New Species of Filamentous Sulfur Bacteria of the Genus Thiothrix, Thiothrix winogradskyi sp. nov. and 'Candidatus Thiothrix sulfatifontis' sp. nov.</title>
        <authorList>
            <person name="Ravin N.V."/>
            <person name="Rossetti S."/>
            <person name="Beletsky A.V."/>
            <person name="Kadnikov V.V."/>
            <person name="Rudenko T.S."/>
            <person name="Smolyakov D.D."/>
            <person name="Moskvitina M.I."/>
            <person name="Gureeva M.V."/>
            <person name="Mardanov A.V."/>
            <person name="Grabovich M.Y."/>
        </authorList>
    </citation>
    <scope>NUCLEOTIDE SEQUENCE</scope>
    <source>
        <strain evidence="14">CT3</strain>
    </source>
</reference>
<evidence type="ECO:0000313" key="14">
    <source>
        <dbReference type="EMBL" id="UJS26172.1"/>
    </source>
</evidence>
<keyword evidence="11 12" id="KW-0961">Cell wall biogenesis/degradation</keyword>
<feature type="transmembrane region" description="Helical" evidence="12">
    <location>
        <begin position="27"/>
        <end position="48"/>
    </location>
</feature>
<feature type="transmembrane region" description="Helical" evidence="12">
    <location>
        <begin position="96"/>
        <end position="113"/>
    </location>
</feature>
<accession>A0ABY3T4H0</accession>
<dbReference type="InterPro" id="IPR000715">
    <property type="entry name" value="Glycosyl_transferase_4"/>
</dbReference>
<keyword evidence="9 12" id="KW-0472">Membrane</keyword>
<dbReference type="InterPro" id="IPR018480">
    <property type="entry name" value="PNAcMuramoyl-5peptid_Trfase_CS"/>
</dbReference>
<feature type="transmembrane region" description="Helical" evidence="12">
    <location>
        <begin position="68"/>
        <end position="90"/>
    </location>
</feature>
<feature type="transmembrane region" description="Helical" evidence="12">
    <location>
        <begin position="199"/>
        <end position="218"/>
    </location>
</feature>
<dbReference type="HAMAP" id="MF_00038">
    <property type="entry name" value="MraY"/>
    <property type="match status" value="1"/>
</dbReference>
<feature type="transmembrane region" description="Helical" evidence="12">
    <location>
        <begin position="289"/>
        <end position="310"/>
    </location>
</feature>
<comment type="cofactor">
    <cofactor evidence="12">
        <name>Mg(2+)</name>
        <dbReference type="ChEBI" id="CHEBI:18420"/>
    </cofactor>
</comment>
<dbReference type="EMBL" id="CP091244">
    <property type="protein sequence ID" value="UJS26172.1"/>
    <property type="molecule type" value="Genomic_DNA"/>
</dbReference>
<name>A0ABY3T4H0_9GAMM</name>
<keyword evidence="5 12" id="KW-0812">Transmembrane</keyword>
<keyword evidence="12" id="KW-0479">Metal-binding</keyword>
<keyword evidence="10 12" id="KW-0131">Cell cycle</keyword>
<feature type="transmembrane region" description="Helical" evidence="12">
    <location>
        <begin position="133"/>
        <end position="151"/>
    </location>
</feature>
<keyword evidence="8 12" id="KW-1133">Transmembrane helix</keyword>
<evidence type="ECO:0000256" key="10">
    <source>
        <dbReference type="ARBA" id="ARBA00023306"/>
    </source>
</evidence>
<keyword evidence="3 12" id="KW-0132">Cell division</keyword>